<dbReference type="EMBL" id="ABEU02000022">
    <property type="protein sequence ID" value="PNR30959.1"/>
    <property type="molecule type" value="Genomic_DNA"/>
</dbReference>
<dbReference type="Gramene" id="Pp3c22_17630V3.1">
    <property type="protein sequence ID" value="PAC:32904173.CDS.1"/>
    <property type="gene ID" value="Pp3c22_17630"/>
</dbReference>
<dbReference type="EnsemblPlants" id="Pp3c22_17630V3.1">
    <property type="protein sequence ID" value="PAC:32904173.CDS.1"/>
    <property type="gene ID" value="Pp3c22_17630"/>
</dbReference>
<name>A0A2K1INU9_PHYPA</name>
<dbReference type="Proteomes" id="UP000006727">
    <property type="component" value="Chromosome 22"/>
</dbReference>
<dbReference type="InParanoid" id="A0A2K1INU9"/>
<organism evidence="1">
    <name type="scientific">Physcomitrium patens</name>
    <name type="common">Spreading-leaved earth moss</name>
    <name type="synonym">Physcomitrella patens</name>
    <dbReference type="NCBI Taxonomy" id="3218"/>
    <lineage>
        <taxon>Eukaryota</taxon>
        <taxon>Viridiplantae</taxon>
        <taxon>Streptophyta</taxon>
        <taxon>Embryophyta</taxon>
        <taxon>Bryophyta</taxon>
        <taxon>Bryophytina</taxon>
        <taxon>Bryopsida</taxon>
        <taxon>Funariidae</taxon>
        <taxon>Funariales</taxon>
        <taxon>Funariaceae</taxon>
        <taxon>Physcomitrium</taxon>
    </lineage>
</organism>
<protein>
    <submittedName>
        <fullName evidence="1 2">Uncharacterized protein</fullName>
    </submittedName>
</protein>
<dbReference type="Gramene" id="Pp3c22_17630V3.2">
    <property type="protein sequence ID" value="PAC:32904174.CDS.1"/>
    <property type="gene ID" value="Pp3c22_17630"/>
</dbReference>
<proteinExistence type="predicted"/>
<evidence type="ECO:0000313" key="1">
    <source>
        <dbReference type="EMBL" id="PNR30959.1"/>
    </source>
</evidence>
<dbReference type="AlphaFoldDB" id="A0A2K1INU9"/>
<reference evidence="2" key="3">
    <citation type="submission" date="2020-12" db="UniProtKB">
        <authorList>
            <consortium name="EnsemblPlants"/>
        </authorList>
    </citation>
    <scope>IDENTIFICATION</scope>
</reference>
<sequence length="94" mass="11084">MVNNAILYLHDNNCHCFVLVAFLYNLYIQGFKVNGNCFTFLSWAGLEQLLEALVLHQRPYPYLPYLEIRNAFQLRRLWHSEAVFLTDVVVVFCL</sequence>
<evidence type="ECO:0000313" key="3">
    <source>
        <dbReference type="Proteomes" id="UP000006727"/>
    </source>
</evidence>
<reference evidence="1 3" key="2">
    <citation type="journal article" date="2018" name="Plant J.">
        <title>The Physcomitrella patens chromosome-scale assembly reveals moss genome structure and evolution.</title>
        <authorList>
            <person name="Lang D."/>
            <person name="Ullrich K.K."/>
            <person name="Murat F."/>
            <person name="Fuchs J."/>
            <person name="Jenkins J."/>
            <person name="Haas F.B."/>
            <person name="Piednoel M."/>
            <person name="Gundlach H."/>
            <person name="Van Bel M."/>
            <person name="Meyberg R."/>
            <person name="Vives C."/>
            <person name="Morata J."/>
            <person name="Symeonidi A."/>
            <person name="Hiss M."/>
            <person name="Muchero W."/>
            <person name="Kamisugi Y."/>
            <person name="Saleh O."/>
            <person name="Blanc G."/>
            <person name="Decker E.L."/>
            <person name="van Gessel N."/>
            <person name="Grimwood J."/>
            <person name="Hayes R.D."/>
            <person name="Graham S.W."/>
            <person name="Gunter L.E."/>
            <person name="McDaniel S.F."/>
            <person name="Hoernstein S.N.W."/>
            <person name="Larsson A."/>
            <person name="Li F.W."/>
            <person name="Perroud P.F."/>
            <person name="Phillips J."/>
            <person name="Ranjan P."/>
            <person name="Rokshar D.S."/>
            <person name="Rothfels C.J."/>
            <person name="Schneider L."/>
            <person name="Shu S."/>
            <person name="Stevenson D.W."/>
            <person name="Thummler F."/>
            <person name="Tillich M."/>
            <person name="Villarreal Aguilar J.C."/>
            <person name="Widiez T."/>
            <person name="Wong G.K."/>
            <person name="Wymore A."/>
            <person name="Zhang Y."/>
            <person name="Zimmer A.D."/>
            <person name="Quatrano R.S."/>
            <person name="Mayer K.F.X."/>
            <person name="Goodstein D."/>
            <person name="Casacuberta J.M."/>
            <person name="Vandepoele K."/>
            <person name="Reski R."/>
            <person name="Cuming A.C."/>
            <person name="Tuskan G.A."/>
            <person name="Maumus F."/>
            <person name="Salse J."/>
            <person name="Schmutz J."/>
            <person name="Rensing S.A."/>
        </authorList>
    </citation>
    <scope>NUCLEOTIDE SEQUENCE [LARGE SCALE GENOMIC DNA]</scope>
    <source>
        <strain evidence="2 3">cv. Gransden 2004</strain>
    </source>
</reference>
<gene>
    <name evidence="1" type="ORF">PHYPA_027275</name>
</gene>
<keyword evidence="3" id="KW-1185">Reference proteome</keyword>
<dbReference type="EnsemblPlants" id="Pp3c22_17630V3.2">
    <property type="protein sequence ID" value="PAC:32904174.CDS.1"/>
    <property type="gene ID" value="Pp3c22_17630"/>
</dbReference>
<accession>A0A2K1INU9</accession>
<evidence type="ECO:0000313" key="2">
    <source>
        <dbReference type="EnsemblPlants" id="PAC:32904173.CDS.1"/>
    </source>
</evidence>
<reference evidence="1 3" key="1">
    <citation type="journal article" date="2008" name="Science">
        <title>The Physcomitrella genome reveals evolutionary insights into the conquest of land by plants.</title>
        <authorList>
            <person name="Rensing S."/>
            <person name="Lang D."/>
            <person name="Zimmer A."/>
            <person name="Terry A."/>
            <person name="Salamov A."/>
            <person name="Shapiro H."/>
            <person name="Nishiyama T."/>
            <person name="Perroud P.-F."/>
            <person name="Lindquist E."/>
            <person name="Kamisugi Y."/>
            <person name="Tanahashi T."/>
            <person name="Sakakibara K."/>
            <person name="Fujita T."/>
            <person name="Oishi K."/>
            <person name="Shin-I T."/>
            <person name="Kuroki Y."/>
            <person name="Toyoda A."/>
            <person name="Suzuki Y."/>
            <person name="Hashimoto A."/>
            <person name="Yamaguchi K."/>
            <person name="Sugano A."/>
            <person name="Kohara Y."/>
            <person name="Fujiyama A."/>
            <person name="Anterola A."/>
            <person name="Aoki S."/>
            <person name="Ashton N."/>
            <person name="Barbazuk W.B."/>
            <person name="Barker E."/>
            <person name="Bennetzen J."/>
            <person name="Bezanilla M."/>
            <person name="Blankenship R."/>
            <person name="Cho S.H."/>
            <person name="Dutcher S."/>
            <person name="Estelle M."/>
            <person name="Fawcett J.A."/>
            <person name="Gundlach H."/>
            <person name="Hanada K."/>
            <person name="Heyl A."/>
            <person name="Hicks K.A."/>
            <person name="Hugh J."/>
            <person name="Lohr M."/>
            <person name="Mayer K."/>
            <person name="Melkozernov A."/>
            <person name="Murata T."/>
            <person name="Nelson D."/>
            <person name="Pils B."/>
            <person name="Prigge M."/>
            <person name="Reiss B."/>
            <person name="Renner T."/>
            <person name="Rombauts S."/>
            <person name="Rushton P."/>
            <person name="Sanderfoot A."/>
            <person name="Schween G."/>
            <person name="Shiu S.-H."/>
            <person name="Stueber K."/>
            <person name="Theodoulou F.L."/>
            <person name="Tu H."/>
            <person name="Van de Peer Y."/>
            <person name="Verrier P.J."/>
            <person name="Waters E."/>
            <person name="Wood A."/>
            <person name="Yang L."/>
            <person name="Cove D."/>
            <person name="Cuming A."/>
            <person name="Hasebe M."/>
            <person name="Lucas S."/>
            <person name="Mishler D.B."/>
            <person name="Reski R."/>
            <person name="Grigoriev I."/>
            <person name="Quatrano R.S."/>
            <person name="Boore J.L."/>
        </authorList>
    </citation>
    <scope>NUCLEOTIDE SEQUENCE [LARGE SCALE GENOMIC DNA]</scope>
    <source>
        <strain evidence="2 3">cv. Gransden 2004</strain>
    </source>
</reference>